<dbReference type="SUPFAM" id="SSF51713">
    <property type="entry name" value="tRNA-guanine transglycosylase"/>
    <property type="match status" value="1"/>
</dbReference>
<accession>A0A502G2Z0</accession>
<proteinExistence type="predicted"/>
<sequence>MPEFLLGLSHLADGPLLAAARRLRTPVLLSTNAFSIWRPDRIGVRDWVGFDHRSLRRLAGLDAALDSAGFVAMARYGFYPWTVAAYMDLAATAPWRWFSAMDLCVEPEIARDDAEILDRIAGTVRLYIRCLREAEERGIADRLAPVVQGWRPDHYLRCLDRLPDVEHAPVLGVGSVCRRQVGGPDGVLRVVDTLDRALGDAPARLHLYGVKSEAMHALRDHPRVASVDSQAYGQTARRAAFAAGQSKTDAFLARHMVAFQRRQVALLAEPGQGARSPFFPVALPESPVDPIEARVAAAADELRALHETGEVEWGDLGPLSAYHWAFMDDLPDPEAAAEAA</sequence>
<keyword evidence="3" id="KW-1185">Reference proteome</keyword>
<evidence type="ECO:0000313" key="3">
    <source>
        <dbReference type="Proteomes" id="UP000317078"/>
    </source>
</evidence>
<gene>
    <name evidence="2" type="ORF">EAH89_13350</name>
</gene>
<dbReference type="GO" id="GO:0006400">
    <property type="term" value="P:tRNA modification"/>
    <property type="evidence" value="ECO:0007669"/>
    <property type="project" value="InterPro"/>
</dbReference>
<protein>
    <recommendedName>
        <fullName evidence="1">DeoxyPurine in DNA protein A domain-containing protein</fullName>
    </recommendedName>
</protein>
<organism evidence="2 3">
    <name type="scientific">Muricoccus nepalensis</name>
    <dbReference type="NCBI Taxonomy" id="1854500"/>
    <lineage>
        <taxon>Bacteria</taxon>
        <taxon>Pseudomonadati</taxon>
        <taxon>Pseudomonadota</taxon>
        <taxon>Alphaproteobacteria</taxon>
        <taxon>Acetobacterales</taxon>
        <taxon>Roseomonadaceae</taxon>
        <taxon>Muricoccus</taxon>
    </lineage>
</organism>
<dbReference type="InterPro" id="IPR055645">
    <property type="entry name" value="DpdA"/>
</dbReference>
<dbReference type="RefSeq" id="WP_140883851.1">
    <property type="nucleotide sequence ID" value="NZ_RCZP01000011.1"/>
</dbReference>
<evidence type="ECO:0000313" key="2">
    <source>
        <dbReference type="EMBL" id="TPG55920.1"/>
    </source>
</evidence>
<dbReference type="EMBL" id="RCZP01000011">
    <property type="protein sequence ID" value="TPG55920.1"/>
    <property type="molecule type" value="Genomic_DNA"/>
</dbReference>
<name>A0A502G2Z0_9PROT</name>
<reference evidence="2 3" key="1">
    <citation type="journal article" date="2019" name="Environ. Microbiol.">
        <title>Species interactions and distinct microbial communities in high Arctic permafrost affected cryosols are associated with the CH4 and CO2 gas fluxes.</title>
        <authorList>
            <person name="Altshuler I."/>
            <person name="Hamel J."/>
            <person name="Turney S."/>
            <person name="Magnuson E."/>
            <person name="Levesque R."/>
            <person name="Greer C."/>
            <person name="Whyte L.G."/>
        </authorList>
    </citation>
    <scope>NUCLEOTIDE SEQUENCE [LARGE SCALE GENOMIC DNA]</scope>
    <source>
        <strain evidence="2 3">S9.3B</strain>
    </source>
</reference>
<dbReference type="OrthoDB" id="8116828at2"/>
<evidence type="ECO:0000259" key="1">
    <source>
        <dbReference type="Pfam" id="PF23859"/>
    </source>
</evidence>
<dbReference type="Pfam" id="PF23859">
    <property type="entry name" value="DpdA"/>
    <property type="match status" value="1"/>
</dbReference>
<dbReference type="InterPro" id="IPR036511">
    <property type="entry name" value="TGT-like_sf"/>
</dbReference>
<dbReference type="AlphaFoldDB" id="A0A502G2Z0"/>
<feature type="domain" description="DeoxyPurine in DNA protein A" evidence="1">
    <location>
        <begin position="59"/>
        <end position="246"/>
    </location>
</feature>
<dbReference type="Proteomes" id="UP000317078">
    <property type="component" value="Unassembled WGS sequence"/>
</dbReference>
<dbReference type="Gene3D" id="3.20.20.105">
    <property type="entry name" value="Queuine tRNA-ribosyltransferase-like"/>
    <property type="match status" value="1"/>
</dbReference>
<comment type="caution">
    <text evidence="2">The sequence shown here is derived from an EMBL/GenBank/DDBJ whole genome shotgun (WGS) entry which is preliminary data.</text>
</comment>